<dbReference type="GO" id="GO:0008652">
    <property type="term" value="P:amino acid biosynthetic process"/>
    <property type="evidence" value="ECO:0007669"/>
    <property type="project" value="UniProtKB-KW"/>
</dbReference>
<gene>
    <name evidence="11" type="primary">aroC</name>
    <name evidence="13" type="ORF">EYH37_04530</name>
</gene>
<keyword evidence="7 11" id="KW-0274">FAD</keyword>
<reference evidence="13" key="1">
    <citation type="journal article" date="2020" name="ISME J.">
        <title>Gammaproteobacteria mediating utilization of methyl-, sulfur- and petroleum organic compounds in deep ocean hydrothermal plumes.</title>
        <authorList>
            <person name="Zhou Z."/>
            <person name="Liu Y."/>
            <person name="Pan J."/>
            <person name="Cron B.R."/>
            <person name="Toner B.M."/>
            <person name="Anantharaman K."/>
            <person name="Breier J.A."/>
            <person name="Dick G.J."/>
            <person name="Li M."/>
        </authorList>
    </citation>
    <scope>NUCLEOTIDE SEQUENCE</scope>
    <source>
        <strain evidence="13">SZUA-1501</strain>
    </source>
</reference>
<comment type="catalytic activity">
    <reaction evidence="11 12">
        <text>5-O-(1-carboxyvinyl)-3-phosphoshikimate = chorismate + phosphate</text>
        <dbReference type="Rhea" id="RHEA:21020"/>
        <dbReference type="ChEBI" id="CHEBI:29748"/>
        <dbReference type="ChEBI" id="CHEBI:43474"/>
        <dbReference type="ChEBI" id="CHEBI:57701"/>
        <dbReference type="EC" id="4.2.3.5"/>
    </reaction>
</comment>
<dbReference type="GO" id="GO:0009073">
    <property type="term" value="P:aromatic amino acid family biosynthetic process"/>
    <property type="evidence" value="ECO:0007669"/>
    <property type="project" value="UniProtKB-KW"/>
</dbReference>
<dbReference type="Pfam" id="PF01264">
    <property type="entry name" value="Chorismate_synt"/>
    <property type="match status" value="1"/>
</dbReference>
<feature type="binding site" evidence="11">
    <location>
        <position position="298"/>
    </location>
    <ligand>
        <name>FMN</name>
        <dbReference type="ChEBI" id="CHEBI:58210"/>
    </ligand>
</feature>
<evidence type="ECO:0000256" key="7">
    <source>
        <dbReference type="ARBA" id="ARBA00022827"/>
    </source>
</evidence>
<feature type="binding site" evidence="11">
    <location>
        <position position="44"/>
    </location>
    <ligand>
        <name>NADP(+)</name>
        <dbReference type="ChEBI" id="CHEBI:58349"/>
    </ligand>
</feature>
<evidence type="ECO:0000313" key="14">
    <source>
        <dbReference type="Proteomes" id="UP000606463"/>
    </source>
</evidence>
<keyword evidence="10 11" id="KW-0456">Lyase</keyword>
<proteinExistence type="inferred from homology"/>
<evidence type="ECO:0000256" key="10">
    <source>
        <dbReference type="ARBA" id="ARBA00023239"/>
    </source>
</evidence>
<dbReference type="InterPro" id="IPR020541">
    <property type="entry name" value="Chorismate_synthase_CS"/>
</dbReference>
<evidence type="ECO:0000256" key="4">
    <source>
        <dbReference type="ARBA" id="ARBA00022605"/>
    </source>
</evidence>
<dbReference type="GO" id="GO:0005829">
    <property type="term" value="C:cytosol"/>
    <property type="evidence" value="ECO:0007669"/>
    <property type="project" value="TreeGrafter"/>
</dbReference>
<keyword evidence="8 11" id="KW-0521">NADP</keyword>
<evidence type="ECO:0000256" key="9">
    <source>
        <dbReference type="ARBA" id="ARBA00023141"/>
    </source>
</evidence>
<dbReference type="HAMAP" id="MF_00300">
    <property type="entry name" value="Chorismate_synth"/>
    <property type="match status" value="1"/>
</dbReference>
<dbReference type="InterPro" id="IPR035904">
    <property type="entry name" value="Chorismate_synth_AroC_sf"/>
</dbReference>
<keyword evidence="5 11" id="KW-0285">Flavoprotein</keyword>
<feature type="binding site" evidence="11">
    <location>
        <position position="50"/>
    </location>
    <ligand>
        <name>NADP(+)</name>
        <dbReference type="ChEBI" id="CHEBI:58349"/>
    </ligand>
</feature>
<dbReference type="GO" id="GO:0010181">
    <property type="term" value="F:FMN binding"/>
    <property type="evidence" value="ECO:0007669"/>
    <property type="project" value="TreeGrafter"/>
</dbReference>
<keyword evidence="4 11" id="KW-0028">Amino-acid biosynthesis</keyword>
<dbReference type="Gene3D" id="3.60.150.10">
    <property type="entry name" value="Chorismate synthase AroC"/>
    <property type="match status" value="1"/>
</dbReference>
<dbReference type="NCBIfam" id="TIGR00033">
    <property type="entry name" value="aroC"/>
    <property type="match status" value="1"/>
</dbReference>
<feature type="binding site" evidence="11">
    <location>
        <begin position="253"/>
        <end position="254"/>
    </location>
    <ligand>
        <name>FMN</name>
        <dbReference type="ChEBI" id="CHEBI:58210"/>
    </ligand>
</feature>
<comment type="function">
    <text evidence="11">Catalyzes the anti-1,4-elimination of the C-3 phosphate and the C-6 proR hydrogen from 5-enolpyruvylshikimate-3-phosphate (EPSP) to yield chorismate, which is the branch point compound that serves as the starting substrate for the three terminal pathways of aromatic amino acid biosynthesis. This reaction introduces a second double bond into the aromatic ring system.</text>
</comment>
<dbReference type="AlphaFoldDB" id="A0A9D0YP88"/>
<dbReference type="NCBIfam" id="NF003793">
    <property type="entry name" value="PRK05382.1"/>
    <property type="match status" value="1"/>
</dbReference>
<keyword evidence="9 11" id="KW-0057">Aromatic amino acid biosynthesis</keyword>
<comment type="subunit">
    <text evidence="11">Homotetramer.</text>
</comment>
<feature type="binding site" evidence="11">
    <location>
        <position position="339"/>
    </location>
    <ligand>
        <name>FMN</name>
        <dbReference type="ChEBI" id="CHEBI:58210"/>
    </ligand>
</feature>
<dbReference type="FunFam" id="3.60.150.10:FF:000002">
    <property type="entry name" value="Chorismate synthase"/>
    <property type="match status" value="1"/>
</dbReference>
<evidence type="ECO:0000256" key="3">
    <source>
        <dbReference type="ARBA" id="ARBA00013036"/>
    </source>
</evidence>
<evidence type="ECO:0000313" key="13">
    <source>
        <dbReference type="EMBL" id="HIP98610.1"/>
    </source>
</evidence>
<dbReference type="PROSITE" id="PS00787">
    <property type="entry name" value="CHORISMATE_SYNTHASE_1"/>
    <property type="match status" value="1"/>
</dbReference>
<dbReference type="EC" id="4.2.3.5" evidence="3 11"/>
<feature type="binding site" evidence="11">
    <location>
        <begin position="133"/>
        <end position="135"/>
    </location>
    <ligand>
        <name>FMN</name>
        <dbReference type="ChEBI" id="CHEBI:58210"/>
    </ligand>
</feature>
<comment type="caution">
    <text evidence="13">The sequence shown here is derived from an EMBL/GenBank/DDBJ whole genome shotgun (WGS) entry which is preliminary data.</text>
</comment>
<evidence type="ECO:0000256" key="5">
    <source>
        <dbReference type="ARBA" id="ARBA00022630"/>
    </source>
</evidence>
<dbReference type="CDD" id="cd07304">
    <property type="entry name" value="Chorismate_synthase"/>
    <property type="match status" value="1"/>
</dbReference>
<evidence type="ECO:0000256" key="8">
    <source>
        <dbReference type="ARBA" id="ARBA00022857"/>
    </source>
</evidence>
<dbReference type="PROSITE" id="PS00788">
    <property type="entry name" value="CHORISMATE_SYNTHASE_2"/>
    <property type="match status" value="1"/>
</dbReference>
<evidence type="ECO:0000256" key="2">
    <source>
        <dbReference type="ARBA" id="ARBA00008014"/>
    </source>
</evidence>
<dbReference type="SUPFAM" id="SSF103263">
    <property type="entry name" value="Chorismate synthase, AroC"/>
    <property type="match status" value="1"/>
</dbReference>
<dbReference type="PANTHER" id="PTHR21085">
    <property type="entry name" value="CHORISMATE SYNTHASE"/>
    <property type="match status" value="1"/>
</dbReference>
<comment type="similarity">
    <text evidence="2 11 12">Belongs to the chorismate synthase family.</text>
</comment>
<comment type="pathway">
    <text evidence="1 11 12">Metabolic intermediate biosynthesis; chorismate biosynthesis; chorismate from D-erythrose 4-phosphate and phosphoenolpyruvate: step 7/7.</text>
</comment>
<dbReference type="EMBL" id="DQVE01000047">
    <property type="protein sequence ID" value="HIP98610.1"/>
    <property type="molecule type" value="Genomic_DNA"/>
</dbReference>
<dbReference type="PANTHER" id="PTHR21085:SF0">
    <property type="entry name" value="CHORISMATE SYNTHASE"/>
    <property type="match status" value="1"/>
</dbReference>
<dbReference type="GO" id="GO:0009423">
    <property type="term" value="P:chorismate biosynthetic process"/>
    <property type="evidence" value="ECO:0007669"/>
    <property type="project" value="UniProtKB-UniRule"/>
</dbReference>
<dbReference type="PIRSF" id="PIRSF001456">
    <property type="entry name" value="Chorismate_synth"/>
    <property type="match status" value="1"/>
</dbReference>
<keyword evidence="6 11" id="KW-0288">FMN</keyword>
<sequence>MSLRVLRFLTAGESHGKGLVAILEGIPANLELSAEEINRELSRRQRGYGRGGRMKIEKDRVEFLSGVRFGKTIGSPIAMAIWNRDYENWKEKMATEGRPLQGYTPFTRPRPGHADLAGGIKYNQRDLRNILERSSARETAARVAVGAVCKKFLSEFGIKIGSYIRVLGGYKVKEMPIDLWSRHLKAEQSEVRIPNPLEDNFVKTLIDKAKEKGETLGGIIEVFALNVPPGLGSHIQWDRRLDGRIAQAMMSIQAIKGVEIGNGFETGFLPGSKVMDEIGWKEDKGFFRYTNRLGGTEGGITNGQPIVVRIAMKPIPTLMSPLRSVDINTKEEVKASRERSDVTAVPAASVVAEAMLAIVLTDVLLEKLGGDFMEEVKERFELYLKHVSSF</sequence>
<evidence type="ECO:0000256" key="11">
    <source>
        <dbReference type="HAMAP-Rule" id="MF_00300"/>
    </source>
</evidence>
<accession>A0A9D0YP88</accession>
<name>A0A9D0YP88_AQUAO</name>
<dbReference type="GO" id="GO:0004107">
    <property type="term" value="F:chorismate synthase activity"/>
    <property type="evidence" value="ECO:0007669"/>
    <property type="project" value="UniProtKB-UniRule"/>
</dbReference>
<comment type="cofactor">
    <cofactor evidence="11 12">
        <name>FMNH2</name>
        <dbReference type="ChEBI" id="CHEBI:57618"/>
    </cofactor>
    <text evidence="11 12">Reduced FMN (FMNH(2)).</text>
</comment>
<feature type="binding site" evidence="11">
    <location>
        <begin position="313"/>
        <end position="317"/>
    </location>
    <ligand>
        <name>FMN</name>
        <dbReference type="ChEBI" id="CHEBI:58210"/>
    </ligand>
</feature>
<evidence type="ECO:0000256" key="12">
    <source>
        <dbReference type="RuleBase" id="RU000605"/>
    </source>
</evidence>
<protein>
    <recommendedName>
        <fullName evidence="3 11">Chorismate synthase</fullName>
        <shortName evidence="11">CS</shortName>
        <ecNumber evidence="3 11">4.2.3.5</ecNumber>
    </recommendedName>
    <alternativeName>
        <fullName evidence="11">5-enolpyruvylshikimate-3-phosphate phospholyase</fullName>
    </alternativeName>
</protein>
<dbReference type="InterPro" id="IPR000453">
    <property type="entry name" value="Chorismate_synth"/>
</dbReference>
<evidence type="ECO:0000256" key="6">
    <source>
        <dbReference type="ARBA" id="ARBA00022643"/>
    </source>
</evidence>
<evidence type="ECO:0000256" key="1">
    <source>
        <dbReference type="ARBA" id="ARBA00005044"/>
    </source>
</evidence>
<dbReference type="PROSITE" id="PS00789">
    <property type="entry name" value="CHORISMATE_SYNTHASE_3"/>
    <property type="match status" value="1"/>
</dbReference>
<dbReference type="Proteomes" id="UP000606463">
    <property type="component" value="Unassembled WGS sequence"/>
</dbReference>
<organism evidence="13 14">
    <name type="scientific">Aquifex aeolicus</name>
    <dbReference type="NCBI Taxonomy" id="63363"/>
    <lineage>
        <taxon>Bacteria</taxon>
        <taxon>Pseudomonadati</taxon>
        <taxon>Aquificota</taxon>
        <taxon>Aquificia</taxon>
        <taxon>Aquificales</taxon>
        <taxon>Aquificaceae</taxon>
        <taxon>Aquifex</taxon>
    </lineage>
</organism>